<dbReference type="Gene3D" id="3.40.250.10">
    <property type="entry name" value="Rhodanese-like domain"/>
    <property type="match status" value="1"/>
</dbReference>
<dbReference type="EMBL" id="CAFBLP010000020">
    <property type="protein sequence ID" value="CAB4874508.1"/>
    <property type="molecule type" value="Genomic_DNA"/>
</dbReference>
<accession>A0A6J7DXZ1</accession>
<gene>
    <name evidence="2" type="ORF">UFOPK3376_01042</name>
</gene>
<dbReference type="AlphaFoldDB" id="A0A6J7DXZ1"/>
<dbReference type="PROSITE" id="PS50206">
    <property type="entry name" value="RHODANESE_3"/>
    <property type="match status" value="1"/>
</dbReference>
<dbReference type="InterPro" id="IPR001307">
    <property type="entry name" value="Thiosulphate_STrfase_CS"/>
</dbReference>
<feature type="domain" description="Rhodanese" evidence="1">
    <location>
        <begin position="15"/>
        <end position="102"/>
    </location>
</feature>
<evidence type="ECO:0000313" key="2">
    <source>
        <dbReference type="EMBL" id="CAB4874508.1"/>
    </source>
</evidence>
<dbReference type="Pfam" id="PF00581">
    <property type="entry name" value="Rhodanese"/>
    <property type="match status" value="1"/>
</dbReference>
<name>A0A6J7DXZ1_9ZZZZ</name>
<proteinExistence type="predicted"/>
<dbReference type="PANTHER" id="PTHR45431:SF3">
    <property type="entry name" value="RHODANESE-LIKE DOMAIN-CONTAINING PROTEIN 15, CHLOROPLASTIC"/>
    <property type="match status" value="1"/>
</dbReference>
<organism evidence="2">
    <name type="scientific">freshwater metagenome</name>
    <dbReference type="NCBI Taxonomy" id="449393"/>
    <lineage>
        <taxon>unclassified sequences</taxon>
        <taxon>metagenomes</taxon>
        <taxon>ecological metagenomes</taxon>
    </lineage>
</organism>
<evidence type="ECO:0000259" key="1">
    <source>
        <dbReference type="PROSITE" id="PS50206"/>
    </source>
</evidence>
<dbReference type="CDD" id="cd00158">
    <property type="entry name" value="RHOD"/>
    <property type="match status" value="1"/>
</dbReference>
<dbReference type="SUPFAM" id="SSF52821">
    <property type="entry name" value="Rhodanese/Cell cycle control phosphatase"/>
    <property type="match status" value="1"/>
</dbReference>
<dbReference type="PANTHER" id="PTHR45431">
    <property type="entry name" value="RHODANESE-LIKE DOMAIN-CONTAINING PROTEIN 15, CHLOROPLASTIC"/>
    <property type="match status" value="1"/>
</dbReference>
<dbReference type="SMART" id="SM00450">
    <property type="entry name" value="RHOD"/>
    <property type="match status" value="1"/>
</dbReference>
<sequence length="107" mass="11222">MAIAEITVDELAEKMAHGARVIDVRETDEYEGGHIPGAVHVVLGSVPDNVEAFRGGDPTYVVCRSGGRSMQACEYLIGHGVHIVNVAGGTMAWVQSGRDTVSGDSPS</sequence>
<dbReference type="InterPro" id="IPR036873">
    <property type="entry name" value="Rhodanese-like_dom_sf"/>
</dbReference>
<dbReference type="GO" id="GO:0004792">
    <property type="term" value="F:thiosulfate-cyanide sulfurtransferase activity"/>
    <property type="evidence" value="ECO:0007669"/>
    <property type="project" value="InterPro"/>
</dbReference>
<dbReference type="InterPro" id="IPR052367">
    <property type="entry name" value="Thiosulfate_ST/Rhodanese-like"/>
</dbReference>
<dbReference type="PROSITE" id="PS00380">
    <property type="entry name" value="RHODANESE_1"/>
    <property type="match status" value="1"/>
</dbReference>
<dbReference type="InterPro" id="IPR001763">
    <property type="entry name" value="Rhodanese-like_dom"/>
</dbReference>
<protein>
    <submittedName>
        <fullName evidence="2">Unannotated protein</fullName>
    </submittedName>
</protein>
<reference evidence="2" key="1">
    <citation type="submission" date="2020-05" db="EMBL/GenBank/DDBJ databases">
        <authorList>
            <person name="Chiriac C."/>
            <person name="Salcher M."/>
            <person name="Ghai R."/>
            <person name="Kavagutti S V."/>
        </authorList>
    </citation>
    <scope>NUCLEOTIDE SEQUENCE</scope>
</reference>